<keyword evidence="2 7" id="KW-0378">Hydrolase</keyword>
<reference evidence="7 8" key="1">
    <citation type="submission" date="2016-07" db="EMBL/GenBank/DDBJ databases">
        <title>Complete genome sequence of Altererythrobacter dongtanensis KCTC 22672, a type strain with esterase isolated from tidal flat.</title>
        <authorList>
            <person name="Cheng H."/>
            <person name="Wu Y.-H."/>
            <person name="Zhou P."/>
            <person name="Huo Y.-Y."/>
            <person name="Wang C.-S."/>
            <person name="Xu X.-W."/>
        </authorList>
    </citation>
    <scope>NUCLEOTIDE SEQUENCE [LARGE SCALE GENOMIC DNA]</scope>
    <source>
        <strain evidence="7 8">KCTC 22672</strain>
    </source>
</reference>
<dbReference type="Gene3D" id="2.115.10.20">
    <property type="entry name" value="Glycosyl hydrolase domain, family 43"/>
    <property type="match status" value="2"/>
</dbReference>
<dbReference type="PANTHER" id="PTHR42812">
    <property type="entry name" value="BETA-XYLOSIDASE"/>
    <property type="match status" value="1"/>
</dbReference>
<evidence type="ECO:0000256" key="6">
    <source>
        <dbReference type="SAM" id="SignalP"/>
    </source>
</evidence>
<feature type="signal peptide" evidence="6">
    <location>
        <begin position="1"/>
        <end position="25"/>
    </location>
</feature>
<proteinExistence type="inferred from homology"/>
<dbReference type="PATRIC" id="fig|692370.5.peg.813"/>
<keyword evidence="3" id="KW-0326">Glycosidase</keyword>
<evidence type="ECO:0000313" key="8">
    <source>
        <dbReference type="Proteomes" id="UP000092932"/>
    </source>
</evidence>
<keyword evidence="6" id="KW-0732">Signal</keyword>
<sequence>MPHIFRSTALAAGLLSVVHSVPAIAQKTPADSVFADHPSMDKNATVMPVAGAKPVVAEFVERPLSQASIAYASDGRLFVTGTPLDSTPRHGLQFWGRKGENQWERFAPRVIGPDLDATNPAVRWTAPHLTIVADKLFIAFADDQGCARIATGDVARPGADMAASACLAPDAPSPSLFVDDDGLGYLLWGGGWIARLAPGFAKLAEAPRFLKPDAANFAETFPAGKDWPVRTRIGTDGAFMVKHGGKYWLGSSEQTGRLRTATTDLFLAEGKTPYGPFSRRMLAVPHAGESSVASMPDGTLAASYDPVCEDDFAFFCHRIGIVPLEAVPDGRLRQAGRILTEDSAVAGRHALVTSKTMRDPSVTVGGDGAYYLVGTLDGYGYQFPDGGIKVWRSTDLENWTDLGFAWQWTGLSYEFGNIAELWAPEIRWVPAESTFYLAFSIMERGVGGKTWLFRSTSGKAQGPYENTGSSYLVKGIDGFLYPEGKDLYFLWGGGRLAKLNADRSGFVDKPTQLVDTAGDHIGYEGNGIIKVGDTYFVTGAEWHGPLRTHGTYDMMYAASQSIAGPYTRRRLGAPHGGHGTPFRDTEGRYWYTMFGNDPTAPWRMHFALVPIEIGDAMSIRTLPLEATPQHNAATGH</sequence>
<protein>
    <submittedName>
        <fullName evidence="7">Glycosyl hydrolases family 43</fullName>
    </submittedName>
</protein>
<dbReference type="GO" id="GO:0005975">
    <property type="term" value="P:carbohydrate metabolic process"/>
    <property type="evidence" value="ECO:0007669"/>
    <property type="project" value="InterPro"/>
</dbReference>
<evidence type="ECO:0000256" key="2">
    <source>
        <dbReference type="ARBA" id="ARBA00022801"/>
    </source>
</evidence>
<dbReference type="PANTHER" id="PTHR42812:SF14">
    <property type="entry name" value="SECRETED PROTEIN"/>
    <property type="match status" value="1"/>
</dbReference>
<dbReference type="SUPFAM" id="SSF75005">
    <property type="entry name" value="Arabinanase/levansucrase/invertase"/>
    <property type="match status" value="2"/>
</dbReference>
<name>A0A1B2ABA3_9SPHN</name>
<dbReference type="Pfam" id="PF04616">
    <property type="entry name" value="Glyco_hydro_43"/>
    <property type="match status" value="1"/>
</dbReference>
<evidence type="ECO:0000256" key="4">
    <source>
        <dbReference type="PIRSR" id="PIRSR606710-1"/>
    </source>
</evidence>
<dbReference type="CDD" id="cd08986">
    <property type="entry name" value="GH43-like"/>
    <property type="match status" value="1"/>
</dbReference>
<dbReference type="EMBL" id="CP016591">
    <property type="protein sequence ID" value="ANY19325.1"/>
    <property type="molecule type" value="Genomic_DNA"/>
</dbReference>
<organism evidence="7 8">
    <name type="scientific">Tsuneonella dongtanensis</name>
    <dbReference type="NCBI Taxonomy" id="692370"/>
    <lineage>
        <taxon>Bacteria</taxon>
        <taxon>Pseudomonadati</taxon>
        <taxon>Pseudomonadota</taxon>
        <taxon>Alphaproteobacteria</taxon>
        <taxon>Sphingomonadales</taxon>
        <taxon>Erythrobacteraceae</taxon>
        <taxon>Tsuneonella</taxon>
    </lineage>
</organism>
<evidence type="ECO:0000313" key="7">
    <source>
        <dbReference type="EMBL" id="ANY19325.1"/>
    </source>
</evidence>
<gene>
    <name evidence="7" type="ORF">A6F68_00797</name>
</gene>
<dbReference type="STRING" id="692370.A6F68_00797"/>
<feature type="chain" id="PRO_5008533982" evidence="6">
    <location>
        <begin position="26"/>
        <end position="636"/>
    </location>
</feature>
<dbReference type="AlphaFoldDB" id="A0A1B2ABA3"/>
<keyword evidence="8" id="KW-1185">Reference proteome</keyword>
<dbReference type="InterPro" id="IPR006710">
    <property type="entry name" value="Glyco_hydro_43"/>
</dbReference>
<accession>A0A1B2ABA3</accession>
<dbReference type="KEGG" id="ado:A6F68_00797"/>
<feature type="active site" description="Proton donor" evidence="4">
    <location>
        <position position="524"/>
    </location>
</feature>
<feature type="active site" description="Proton acceptor" evidence="4">
    <location>
        <position position="359"/>
    </location>
</feature>
<evidence type="ECO:0000256" key="5">
    <source>
        <dbReference type="PIRSR" id="PIRSR606710-2"/>
    </source>
</evidence>
<evidence type="ECO:0000256" key="3">
    <source>
        <dbReference type="ARBA" id="ARBA00023295"/>
    </source>
</evidence>
<dbReference type="Proteomes" id="UP000092932">
    <property type="component" value="Chromosome"/>
</dbReference>
<dbReference type="InterPro" id="IPR051795">
    <property type="entry name" value="Glycosyl_Hydrlase_43"/>
</dbReference>
<comment type="similarity">
    <text evidence="1">Belongs to the glycosyl hydrolase 43 family.</text>
</comment>
<dbReference type="GO" id="GO:0004553">
    <property type="term" value="F:hydrolase activity, hydrolyzing O-glycosyl compounds"/>
    <property type="evidence" value="ECO:0007669"/>
    <property type="project" value="InterPro"/>
</dbReference>
<feature type="site" description="Important for catalytic activity, responsible for pKa modulation of the active site Glu and correct orientation of both the proton donor and substrate" evidence="5">
    <location>
        <position position="477"/>
    </location>
</feature>
<evidence type="ECO:0000256" key="1">
    <source>
        <dbReference type="ARBA" id="ARBA00009865"/>
    </source>
</evidence>
<dbReference type="InterPro" id="IPR023296">
    <property type="entry name" value="Glyco_hydro_beta-prop_sf"/>
</dbReference>